<dbReference type="Proteomes" id="UP001060275">
    <property type="component" value="Unassembled WGS sequence"/>
</dbReference>
<proteinExistence type="predicted"/>
<protein>
    <submittedName>
        <fullName evidence="1">Uncharacterized protein</fullName>
    </submittedName>
</protein>
<dbReference type="AlphaFoldDB" id="A0A9Q4ASG8"/>
<evidence type="ECO:0000313" key="1">
    <source>
        <dbReference type="EMBL" id="MCP8889020.1"/>
    </source>
</evidence>
<keyword evidence="2" id="KW-1185">Reference proteome</keyword>
<gene>
    <name evidence="1" type="ORF">NF348_18060</name>
</gene>
<evidence type="ECO:0000313" key="2">
    <source>
        <dbReference type="Proteomes" id="UP001060275"/>
    </source>
</evidence>
<name>A0A9Q4ASG8_9HYPH</name>
<sequence length="143" mass="15874">MKLEPISPHCEALLRSDGNAIAVEELIAVLLANLKQHPHFGNVLHHIAGGNWDAVSNSIREIVLERAPVSTCSALTRNLYRALSGTGPINLRPLRQWFLRLVEPESSSLFARLLARRIDSAIADLVLQKPRFKASALRILNSR</sequence>
<comment type="caution">
    <text evidence="1">The sequence shown here is derived from an EMBL/GenBank/DDBJ whole genome shotgun (WGS) entry which is preliminary data.</text>
</comment>
<accession>A0A9Q4ASG8</accession>
<reference evidence="1" key="1">
    <citation type="submission" date="2022-06" db="EMBL/GenBank/DDBJ databases">
        <title>Devosia sp. XJ19-45 genome assembly.</title>
        <authorList>
            <person name="Li B."/>
            <person name="Cai M."/>
            <person name="Nie G."/>
            <person name="Li W."/>
        </authorList>
    </citation>
    <scope>NUCLEOTIDE SEQUENCE</scope>
    <source>
        <strain evidence="1">XJ19-45</strain>
    </source>
</reference>
<organism evidence="1 2">
    <name type="scientific">Devosia ureilytica</name>
    <dbReference type="NCBI Taxonomy" id="2952754"/>
    <lineage>
        <taxon>Bacteria</taxon>
        <taxon>Pseudomonadati</taxon>
        <taxon>Pseudomonadota</taxon>
        <taxon>Alphaproteobacteria</taxon>
        <taxon>Hyphomicrobiales</taxon>
        <taxon>Devosiaceae</taxon>
        <taxon>Devosia</taxon>
    </lineage>
</organism>
<dbReference type="RefSeq" id="WP_254675746.1">
    <property type="nucleotide sequence ID" value="NZ_JAMWDU010000009.1"/>
</dbReference>
<dbReference type="EMBL" id="JAMWDU010000009">
    <property type="protein sequence ID" value="MCP8889020.1"/>
    <property type="molecule type" value="Genomic_DNA"/>
</dbReference>